<dbReference type="PANTHER" id="PTHR34821:SF2">
    <property type="entry name" value="INNER MEMBRANE PROTEIN YDCZ"/>
    <property type="match status" value="1"/>
</dbReference>
<feature type="transmembrane region" description="Helical" evidence="1">
    <location>
        <begin position="72"/>
        <end position="92"/>
    </location>
</feature>
<dbReference type="RefSeq" id="WP_165545123.1">
    <property type="nucleotide sequence ID" value="NZ_JABTCN010000003.1"/>
</dbReference>
<keyword evidence="1" id="KW-1133">Transmembrane helix</keyword>
<evidence type="ECO:0000313" key="3">
    <source>
        <dbReference type="Proteomes" id="UP000524893"/>
    </source>
</evidence>
<dbReference type="EMBL" id="JABTCN010000003">
    <property type="protein sequence ID" value="MBA8775767.1"/>
    <property type="molecule type" value="Genomic_DNA"/>
</dbReference>
<feature type="transmembrane region" description="Helical" evidence="1">
    <location>
        <begin position="33"/>
        <end position="51"/>
    </location>
</feature>
<feature type="transmembrane region" description="Helical" evidence="1">
    <location>
        <begin position="161"/>
        <end position="181"/>
    </location>
</feature>
<feature type="transmembrane region" description="Helical" evidence="1">
    <location>
        <begin position="130"/>
        <end position="149"/>
    </location>
</feature>
<feature type="transmembrane region" description="Helical" evidence="1">
    <location>
        <begin position="232"/>
        <end position="251"/>
    </location>
</feature>
<dbReference type="PANTHER" id="PTHR34821">
    <property type="entry name" value="INNER MEMBRANE PROTEIN YDCZ"/>
    <property type="match status" value="1"/>
</dbReference>
<proteinExistence type="predicted"/>
<dbReference type="GO" id="GO:0005886">
    <property type="term" value="C:plasma membrane"/>
    <property type="evidence" value="ECO:0007669"/>
    <property type="project" value="TreeGrafter"/>
</dbReference>
<reference evidence="2 3" key="1">
    <citation type="journal article" date="2020" name="Access Microbiol">
        <title>Isolation and genome sequencing of Staphylococcus schleiferi subspecies coagulans from Antarctic seals.</title>
        <authorList>
            <person name="Foster G."/>
            <person name="Robb A."/>
            <person name="Paterson G.K."/>
        </authorList>
    </citation>
    <scope>NUCLEOTIDE SEQUENCE [LARGE SCALE GENOMIC DNA]</scope>
    <source>
        <strain evidence="2 3">M615/02/4</strain>
    </source>
</reference>
<comment type="caution">
    <text evidence="2">The sequence shown here is derived from an EMBL/GenBank/DDBJ whole genome shotgun (WGS) entry which is preliminary data.</text>
</comment>
<organism evidence="2 3">
    <name type="scientific">Staphylococcus coagulans</name>
    <dbReference type="NCBI Taxonomy" id="74706"/>
    <lineage>
        <taxon>Bacteria</taxon>
        <taxon>Bacillati</taxon>
        <taxon>Bacillota</taxon>
        <taxon>Bacilli</taxon>
        <taxon>Bacillales</taxon>
        <taxon>Staphylococcaceae</taxon>
        <taxon>Staphylococcus</taxon>
    </lineage>
</organism>
<evidence type="ECO:0000256" key="1">
    <source>
        <dbReference type="SAM" id="Phobius"/>
    </source>
</evidence>
<gene>
    <name evidence="2" type="ORF">HR081_02360</name>
</gene>
<feature type="transmembrane region" description="Helical" evidence="1">
    <location>
        <begin position="293"/>
        <end position="308"/>
    </location>
</feature>
<feature type="transmembrane region" description="Helical" evidence="1">
    <location>
        <begin position="257"/>
        <end position="281"/>
    </location>
</feature>
<feature type="transmembrane region" description="Helical" evidence="1">
    <location>
        <begin position="193"/>
        <end position="212"/>
    </location>
</feature>
<dbReference type="InterPro" id="IPR006750">
    <property type="entry name" value="YdcZ"/>
</dbReference>
<dbReference type="AlphaFoldDB" id="A0A9X0PDI0"/>
<evidence type="ECO:0000313" key="2">
    <source>
        <dbReference type="EMBL" id="MBA8775767.1"/>
    </source>
</evidence>
<keyword evidence="1" id="KW-0812">Transmembrane</keyword>
<sequence>MLSLLLILGLIAGSVVPIQTSINSKLSLYTHSSFYASAISFSTGTLWLIIVNLIMNPHVFSIASFRHYQIDYYWYVGGLMGVIFLTGNLLLLPKIGASLTVVTTIAGQILMSVVIDSFGWFNVDIKPLSILKTFGIILLLIGIILMNIQKRSKVVRTTHQTPLWIIVGILFGFAPPIQTAINSHLGQSVHSPYFASLISFTVGSLALILLTLIVHRKISISTLHASNGPLKWWHFIGGALGVIFVTTNIILTPHIGVTFTLITVMLGQIIMGMIIDHFGLLGVPPRRLSSQRLIGFVVIIIAIVLIQVR</sequence>
<name>A0A9X0PDI0_9STAP</name>
<dbReference type="Pfam" id="PF04657">
    <property type="entry name" value="DMT_YdcZ"/>
    <property type="match status" value="2"/>
</dbReference>
<dbReference type="Proteomes" id="UP000524893">
    <property type="component" value="Unassembled WGS sequence"/>
</dbReference>
<protein>
    <submittedName>
        <fullName evidence="2">DMT family transporter</fullName>
    </submittedName>
</protein>
<accession>A0A9X0PDI0</accession>
<keyword evidence="1" id="KW-0472">Membrane</keyword>